<dbReference type="AlphaFoldDB" id="A0AA39UXP9"/>
<dbReference type="EMBL" id="JAFEKC020000023">
    <property type="protein sequence ID" value="KAK0507597.1"/>
    <property type="molecule type" value="Genomic_DNA"/>
</dbReference>
<evidence type="ECO:0000313" key="4">
    <source>
        <dbReference type="Proteomes" id="UP001166286"/>
    </source>
</evidence>
<dbReference type="Gene3D" id="1.10.10.60">
    <property type="entry name" value="Homeodomain-like"/>
    <property type="match status" value="1"/>
</dbReference>
<evidence type="ECO:0000313" key="3">
    <source>
        <dbReference type="EMBL" id="KAK0507597.1"/>
    </source>
</evidence>
<sequence length="350" mass="38854">MPGLPATSRKDMMDAITNLNLAEYVMAEQDRTMTDEAFHIATELKDFMMQSAVNIGDAQARIEHANAYIQSSLQLTKTVVQDCNAVLENLSQSPHENIQDDDLFAYQNHYALECEKLQDGPQVVASNHHHTEAPYQYKTRTLATPDVGVTSTTPLPGSPLPPIDVSPQPFIKPDQAAHADQSLSSTAGELKRQLSSVTGINYANNKKLKGDSDPENQKIYTLRQKENLTFDEIANIINTDRISAGGVGNISSAAVYNRYKRNCLLIAMYRGEAFKPCQLDEEHGTLRDLQKAEQAAPGAFDEEEDKLLVKAVTEIKQEYWKLVSERLEALGGQKHTCKDCADRFARIGLV</sequence>
<dbReference type="InterPro" id="IPR001005">
    <property type="entry name" value="SANT/Myb"/>
</dbReference>
<evidence type="ECO:0000259" key="2">
    <source>
        <dbReference type="PROSITE" id="PS50090"/>
    </source>
</evidence>
<keyword evidence="4" id="KW-1185">Reference proteome</keyword>
<gene>
    <name evidence="3" type="ORF">JMJ35_010120</name>
</gene>
<accession>A0AA39UXP9</accession>
<protein>
    <recommendedName>
        <fullName evidence="2">Myb-like domain-containing protein</fullName>
    </recommendedName>
</protein>
<dbReference type="Proteomes" id="UP001166286">
    <property type="component" value="Unassembled WGS sequence"/>
</dbReference>
<reference evidence="3" key="1">
    <citation type="submission" date="2023-03" db="EMBL/GenBank/DDBJ databases">
        <title>Complete genome of Cladonia borealis.</title>
        <authorList>
            <person name="Park H."/>
        </authorList>
    </citation>
    <scope>NUCLEOTIDE SEQUENCE</scope>
    <source>
        <strain evidence="3">ANT050790</strain>
    </source>
</reference>
<feature type="region of interest" description="Disordered" evidence="1">
    <location>
        <begin position="131"/>
        <end position="188"/>
    </location>
</feature>
<comment type="caution">
    <text evidence="3">The sequence shown here is derived from an EMBL/GenBank/DDBJ whole genome shotgun (WGS) entry which is preliminary data.</text>
</comment>
<name>A0AA39UXP9_9LECA</name>
<feature type="domain" description="Myb-like" evidence="2">
    <location>
        <begin position="292"/>
        <end position="348"/>
    </location>
</feature>
<organism evidence="3 4">
    <name type="scientific">Cladonia borealis</name>
    <dbReference type="NCBI Taxonomy" id="184061"/>
    <lineage>
        <taxon>Eukaryota</taxon>
        <taxon>Fungi</taxon>
        <taxon>Dikarya</taxon>
        <taxon>Ascomycota</taxon>
        <taxon>Pezizomycotina</taxon>
        <taxon>Lecanoromycetes</taxon>
        <taxon>OSLEUM clade</taxon>
        <taxon>Lecanoromycetidae</taxon>
        <taxon>Lecanorales</taxon>
        <taxon>Lecanorineae</taxon>
        <taxon>Cladoniaceae</taxon>
        <taxon>Cladonia</taxon>
    </lineage>
</organism>
<dbReference type="PROSITE" id="PS50090">
    <property type="entry name" value="MYB_LIKE"/>
    <property type="match status" value="1"/>
</dbReference>
<dbReference type="CDD" id="cd00167">
    <property type="entry name" value="SANT"/>
    <property type="match status" value="1"/>
</dbReference>
<proteinExistence type="predicted"/>
<evidence type="ECO:0000256" key="1">
    <source>
        <dbReference type="SAM" id="MobiDB-lite"/>
    </source>
</evidence>